<name>A0A2T0W8P1_9RHOB</name>
<dbReference type="GO" id="GO:0006865">
    <property type="term" value="P:amino acid transport"/>
    <property type="evidence" value="ECO:0007669"/>
    <property type="project" value="UniProtKB-KW"/>
</dbReference>
<evidence type="ECO:0000259" key="5">
    <source>
        <dbReference type="Pfam" id="PF13458"/>
    </source>
</evidence>
<dbReference type="CDD" id="cd06329">
    <property type="entry name" value="PBP1_SBP-like"/>
    <property type="match status" value="1"/>
</dbReference>
<gene>
    <name evidence="6" type="ORF">CLV74_13615</name>
</gene>
<dbReference type="InterPro" id="IPR028081">
    <property type="entry name" value="Leu-bd"/>
</dbReference>
<evidence type="ECO:0000313" key="7">
    <source>
        <dbReference type="Proteomes" id="UP000238392"/>
    </source>
</evidence>
<dbReference type="OrthoDB" id="9768099at2"/>
<keyword evidence="3" id="KW-0029">Amino-acid transport</keyword>
<feature type="signal peptide" evidence="4">
    <location>
        <begin position="1"/>
        <end position="22"/>
    </location>
</feature>
<dbReference type="PANTHER" id="PTHR30483">
    <property type="entry name" value="LEUCINE-SPECIFIC-BINDING PROTEIN"/>
    <property type="match status" value="1"/>
</dbReference>
<accession>A0A2T0W8P1</accession>
<proteinExistence type="inferred from homology"/>
<evidence type="ECO:0000256" key="1">
    <source>
        <dbReference type="ARBA" id="ARBA00010062"/>
    </source>
</evidence>
<dbReference type="RefSeq" id="WP_106269008.1">
    <property type="nucleotide sequence ID" value="NZ_PVTQ01000036.1"/>
</dbReference>
<dbReference type="PANTHER" id="PTHR30483:SF6">
    <property type="entry name" value="PERIPLASMIC BINDING PROTEIN OF ABC TRANSPORTER FOR NATURAL AMINO ACIDS"/>
    <property type="match status" value="1"/>
</dbReference>
<dbReference type="EMBL" id="PVTQ01000036">
    <property type="protein sequence ID" value="PRY83055.1"/>
    <property type="molecule type" value="Genomic_DNA"/>
</dbReference>
<dbReference type="InterPro" id="IPR028082">
    <property type="entry name" value="Peripla_BP_I"/>
</dbReference>
<protein>
    <submittedName>
        <fullName evidence="6">Branched-chain amino acid transport system substrate-binding protein</fullName>
    </submittedName>
</protein>
<organism evidence="6 7">
    <name type="scientific">Donghicola tyrosinivorans</name>
    <dbReference type="NCBI Taxonomy" id="1652492"/>
    <lineage>
        <taxon>Bacteria</taxon>
        <taxon>Pseudomonadati</taxon>
        <taxon>Pseudomonadota</taxon>
        <taxon>Alphaproteobacteria</taxon>
        <taxon>Rhodobacterales</taxon>
        <taxon>Roseobacteraceae</taxon>
        <taxon>Donghicola</taxon>
    </lineage>
</organism>
<dbReference type="Pfam" id="PF13458">
    <property type="entry name" value="Peripla_BP_6"/>
    <property type="match status" value="1"/>
</dbReference>
<dbReference type="Gene3D" id="3.40.50.2300">
    <property type="match status" value="2"/>
</dbReference>
<dbReference type="Proteomes" id="UP000238392">
    <property type="component" value="Unassembled WGS sequence"/>
</dbReference>
<dbReference type="AlphaFoldDB" id="A0A2T0W8P1"/>
<evidence type="ECO:0000313" key="6">
    <source>
        <dbReference type="EMBL" id="PRY83055.1"/>
    </source>
</evidence>
<dbReference type="SUPFAM" id="SSF53822">
    <property type="entry name" value="Periplasmic binding protein-like I"/>
    <property type="match status" value="1"/>
</dbReference>
<sequence length="411" mass="43813">MTMTKTIFASVIALASASAAFADETFKFAMIDPFSGPAAVVTERIEKVLRYSVDQVNANGGLNGQQIEILTFDNKMSPQETAIQAQKAIDQGARILQTSVSSSNTFALVDFVNKYNRRNPDHQVIVFDGASHDPAITGEKCSYYSFSWVLDADAKTAGLATYLKDRTDITKVYLLNAEGSSGQTTRQSVIDKVGASRPDIEWVGDDTHPLQKITDFTPYIAKIKASGAQAVITSDWGADLALVLKAAGEAGLEAEWYTYFSTGPGAPTAMAQSGLNGLVYSVFDGDAGIQNEGLHAHEAAFRAKMGISASAFPGDSSAIRALSLAAAKAGSNDVDPLIASLEGIEFETIYGAPAHSSPQNHQIVTQMAVSRFIDVPEGTLDEEGTGWGWENVAIIPAEAIALPNECEMKRP</sequence>
<keyword evidence="7" id="KW-1185">Reference proteome</keyword>
<keyword evidence="2 4" id="KW-0732">Signal</keyword>
<dbReference type="InterPro" id="IPR051010">
    <property type="entry name" value="BCAA_transport"/>
</dbReference>
<comment type="similarity">
    <text evidence="1">Belongs to the leucine-binding protein family.</text>
</comment>
<evidence type="ECO:0000256" key="3">
    <source>
        <dbReference type="ARBA" id="ARBA00022970"/>
    </source>
</evidence>
<comment type="caution">
    <text evidence="6">The sequence shown here is derived from an EMBL/GenBank/DDBJ whole genome shotgun (WGS) entry which is preliminary data.</text>
</comment>
<evidence type="ECO:0000256" key="2">
    <source>
        <dbReference type="ARBA" id="ARBA00022729"/>
    </source>
</evidence>
<evidence type="ECO:0000256" key="4">
    <source>
        <dbReference type="SAM" id="SignalP"/>
    </source>
</evidence>
<reference evidence="6 7" key="1">
    <citation type="submission" date="2018-03" db="EMBL/GenBank/DDBJ databases">
        <title>Genomic Encyclopedia of Archaeal and Bacterial Type Strains, Phase II (KMG-II): from individual species to whole genera.</title>
        <authorList>
            <person name="Goeker M."/>
        </authorList>
    </citation>
    <scope>NUCLEOTIDE SEQUENCE [LARGE SCALE GENOMIC DNA]</scope>
    <source>
        <strain evidence="6 7">DSM 100212</strain>
    </source>
</reference>
<keyword evidence="3" id="KW-0813">Transport</keyword>
<feature type="chain" id="PRO_5015672538" evidence="4">
    <location>
        <begin position="23"/>
        <end position="411"/>
    </location>
</feature>
<feature type="domain" description="Leucine-binding protein" evidence="5">
    <location>
        <begin position="26"/>
        <end position="371"/>
    </location>
</feature>